<evidence type="ECO:0000259" key="2">
    <source>
        <dbReference type="Pfam" id="PF00135"/>
    </source>
</evidence>
<dbReference type="AlphaFoldDB" id="A0AAW1USK5"/>
<dbReference type="Proteomes" id="UP001431783">
    <property type="component" value="Unassembled WGS sequence"/>
</dbReference>
<dbReference type="InterPro" id="IPR050309">
    <property type="entry name" value="Type-B_Carboxylest/Lipase"/>
</dbReference>
<evidence type="ECO:0000256" key="1">
    <source>
        <dbReference type="ARBA" id="ARBA00023180"/>
    </source>
</evidence>
<dbReference type="Pfam" id="PF00135">
    <property type="entry name" value="COesterase"/>
    <property type="match status" value="1"/>
</dbReference>
<dbReference type="InterPro" id="IPR002018">
    <property type="entry name" value="CarbesteraseB"/>
</dbReference>
<reference evidence="3 4" key="1">
    <citation type="submission" date="2023-03" db="EMBL/GenBank/DDBJ databases">
        <title>Genome insight into feeding habits of ladybird beetles.</title>
        <authorList>
            <person name="Li H.-S."/>
            <person name="Huang Y.-H."/>
            <person name="Pang H."/>
        </authorList>
    </citation>
    <scope>NUCLEOTIDE SEQUENCE [LARGE SCALE GENOMIC DNA]</scope>
    <source>
        <strain evidence="3">SYSU_2023b</strain>
        <tissue evidence="3">Whole body</tissue>
    </source>
</reference>
<accession>A0AAW1USK5</accession>
<feature type="domain" description="Carboxylesterase type B" evidence="2">
    <location>
        <begin position="8"/>
        <end position="239"/>
    </location>
</feature>
<dbReference type="SUPFAM" id="SSF53474">
    <property type="entry name" value="alpha/beta-Hydrolases"/>
    <property type="match status" value="1"/>
</dbReference>
<dbReference type="PANTHER" id="PTHR11559">
    <property type="entry name" value="CARBOXYLESTERASE"/>
    <property type="match status" value="1"/>
</dbReference>
<dbReference type="InterPro" id="IPR029058">
    <property type="entry name" value="AB_hydrolase_fold"/>
</dbReference>
<dbReference type="Gene3D" id="3.40.50.1820">
    <property type="entry name" value="alpha/beta hydrolase"/>
    <property type="match status" value="1"/>
</dbReference>
<dbReference type="EMBL" id="JARQZJ010000091">
    <property type="protein sequence ID" value="KAK9883518.1"/>
    <property type="molecule type" value="Genomic_DNA"/>
</dbReference>
<name>A0AAW1USK5_9CUCU</name>
<evidence type="ECO:0000313" key="3">
    <source>
        <dbReference type="EMBL" id="KAK9883518.1"/>
    </source>
</evidence>
<organism evidence="3 4">
    <name type="scientific">Henosepilachna vigintioctopunctata</name>
    <dbReference type="NCBI Taxonomy" id="420089"/>
    <lineage>
        <taxon>Eukaryota</taxon>
        <taxon>Metazoa</taxon>
        <taxon>Ecdysozoa</taxon>
        <taxon>Arthropoda</taxon>
        <taxon>Hexapoda</taxon>
        <taxon>Insecta</taxon>
        <taxon>Pterygota</taxon>
        <taxon>Neoptera</taxon>
        <taxon>Endopterygota</taxon>
        <taxon>Coleoptera</taxon>
        <taxon>Polyphaga</taxon>
        <taxon>Cucujiformia</taxon>
        <taxon>Coccinelloidea</taxon>
        <taxon>Coccinellidae</taxon>
        <taxon>Epilachninae</taxon>
        <taxon>Epilachnini</taxon>
        <taxon>Henosepilachna</taxon>
    </lineage>
</organism>
<keyword evidence="4" id="KW-1185">Reference proteome</keyword>
<evidence type="ECO:0000313" key="4">
    <source>
        <dbReference type="Proteomes" id="UP001431783"/>
    </source>
</evidence>
<proteinExistence type="predicted"/>
<comment type="caution">
    <text evidence="3">The sequence shown here is derived from an EMBL/GenBank/DDBJ whole genome shotgun (WGS) entry which is preliminary data.</text>
</comment>
<protein>
    <recommendedName>
        <fullName evidence="2">Carboxylesterase type B domain-containing protein</fullName>
    </recommendedName>
</protein>
<sequence>MFEFSYYEPVLLWKPVIEENFGQERFLTDHPIKLVMEGKFQNVPIMSGITTEEFGYKSIETLRNPDLLQQLDQQWEKFAPIVFLYERNTERSRAISMGLRTFYFGDKKLIILLSFNFLTYTTRLRADFHYEGKYSHYYIPGSNRTLTYGVVHHDDMMYLMYISTLFPEFKKTDPEFRIVQKMTTMWSNFAITGKPIPETCGRLDHAEWEPYNRRTQKYLDIGERLKEAERLYEERYAEWEKLFPLSEIKIQNISY</sequence>
<keyword evidence="1" id="KW-0325">Glycoprotein</keyword>
<gene>
    <name evidence="3" type="ORF">WA026_001694</name>
</gene>